<keyword evidence="4" id="KW-1185">Reference proteome</keyword>
<sequence length="2250" mass="245236">MRPDKKRGTCAASGSSASHVLASPRGETSRLFASARSTPHISSTPYVVSPLNRPASALCAGNPKPPRGPLSEHRGCLLFSLASVASLLSLAASALPYEPAPRGAPAGTVSASPRGEASVEDALEEKYTPRNCKYRPLPMTLNDFAYLSYNGEITLGDVFGLPASSILHEQRVSFSIASEAETSANSRRAILSVSVEMHRDNVAEFNHLELYRRRKSEKPHPALSASEAAAAADGAGAMQSAIRRQQAVAVGRRVEGAGGPRTKVVLSAALSDEDGDAVFDLVRQETRLGRAGGKAEEVFSFRDSRGRTPLADGETIGHSPLLPCFPVRVDLSVVPVDRMPLHIPSNCPAESSLPKTAEVVTLGDAPLTLSNPPEAPFVFVFRNVSSWAPYSLPVWSTSVDVPRRLHRFARFFFRLSFRFVSGPLQLLLELFDEKSQPDPHATGPQCLLGCMGATPTYNGHLFDHAMPTGFLYKIWVLAGEPMFLEDHATQCMQFDLEYRVNYETRLTPFEVGHHSWMCKFARLPTAIHQIEEGERGENTAEAAADPVGAVYARSLDFKDWVGFPPDEVDEMMHFVDLHIKEPSDIAVSLYQANLRLRTALTSGNGDNLEEMCGEKVLGDKDSGMVALHCRVAPGTYHLALFAEYPLGGLPPCDGFYMRLTVKPLALLNQRYGCVNRASASTMQLPPLLISPSGPPPLSAPPPSEDVIDLGVVTEAREENFRTFVFRMTPPPVKANGAFKVVAQGRFTVEKSLSQVYVHLAVLSDFTAADLAGIIRREGGDEGESSATHALSFSHDYQHLVGPFDAGTYTVEIVALTPETLDFVAANSAQELCIPFVIDLRLVTRSGDDIHSGTWLCKNDTPHLPRYIRGEVDVEMTLDKEFLLPASGHQHLHLYIPRNSMLKVHVRSPHSSEPRISIFPKERPQDKLGEAYTDLFLETDVEGEYIVRIAFSLQSTSLPPCPTAQLHLVLVPKSAVPQCPWARGGGLSRDELKTRAEEHLRRTLDAGIFIPKQIAAHRLEVAAPRDFWLSPSVNPEFAFSSDSPATSVRVEVVLHPPWIPAQLLLFKRDSLGLRRKPEAVSLLTQNRLLLLATDVGSGDFVLRLKIYDEVDSPTERLCAHATIHAEIGDADETTVNALRAELLSLPDLMPVEPPLSSFNRRGWLSLPDVPVFSTSVFRFDEENPTTAVSSPAPRDLKRRPQFAARAEPEATGQDAIRLEKGASATLLTVEKPTLLRVASEPAVLSRDRLLMRVFCRKDAVAAAQTGETRQRAAVPGTVRKEEGKDDLVVGSVGGEDDDGLNFMLIEEADSNLLVLLNPGTYKFTYQAEGPFLITFEACVSASGISSVDQLHRDLLFHPASPGGVRDSESPCLANPPALSLPSPLPFFFESETFDVKLQPSFVQKQGEIMNVPLHVTTPSVLYVESGSNFLLDFIKVGVRVAEGTWIGEQRGRVNFLRLILEPGTHYLKIYNTHANNVYKPEHEIKQSVDSQRCLHFSLKIRVVAVNYAGPEGDADAADSCFSFGAMSLPLDLHSSEGGSAALGGPIDANGRLLIRSKIVLTDANGEGKKRVALDTKGKDLVLKLGVFSEDHDRSVVVQVEDAHSLPVAAVHDWTISDGGYEKLFELDGSKRKYNALDQSSTFYLTFRLDRAAVAGAAPCVVFDLIIQVMPMEDKHKMAECAASGGASVSPVSISQFFPRAAVAAAADRSSSFHSGRQQHVSTALTAVREPRDGFLAEIPFSLAEESFILAEVQYNFFLSHIELDVVEGGDHRHRSQESISFGELDFINKGNHPLNTRQWVATQLEPGNYVLRVADDHYGNHFPRSYMGEPCFPLKFQFQVFSLASPQTRPTVIGVHPDPSLPVKYGQDLVVLLRLSTPPSAAGESASSETIRRSAYLFGETGVTLYPTHFANLDSYDDAYEPEDAQSDAHSTGVVWSFLFAADKLQRLGNSAKFVLEFTSKRGGQPYTFGILRSGVHTPAGSTFSSSDGADYITEVKFTFLSPGTLRENAPWTGGLASFALQPAASLAPAPGRATPAVAQVSASAGTIHRESSAQKAEAPPPKSEVLRELDRASAPSTVSPPGARGPLIPPKVSRSELLVEDDEADEPTKPGRVAPWDRAPRVTEGTRRAKRKDPYATHDTSVSEWEKPDREDDLGCGPDMRWNEETAECEELDDDLDGPATLLLVFVSLIGVTGLLLLSRYVLRRRAKGAARHPYRLARANSAGSDSFDFLPGQNALGSPAGLSDRDDDV</sequence>
<protein>
    <recommendedName>
        <fullName evidence="5">Transmembrane protein</fullName>
    </recommendedName>
</protein>
<evidence type="ECO:0000256" key="2">
    <source>
        <dbReference type="SAM" id="Phobius"/>
    </source>
</evidence>
<proteinExistence type="predicted"/>
<reference evidence="4" key="1">
    <citation type="journal article" date="2012" name="PLoS Pathog.">
        <title>Comparative genomics of the apicomplexan parasites Toxoplasma gondii and Neospora caninum: Coccidia differing in host range and transmission strategy.</title>
        <authorList>
            <person name="Reid A.J."/>
            <person name="Vermont S.J."/>
            <person name="Cotton J.A."/>
            <person name="Harris D."/>
            <person name="Hill-Cawthorne G.A."/>
            <person name="Konen-Waisman S."/>
            <person name="Latham S.M."/>
            <person name="Mourier T."/>
            <person name="Norton R."/>
            <person name="Quail M.A."/>
            <person name="Sanders M."/>
            <person name="Shanmugam D."/>
            <person name="Sohal A."/>
            <person name="Wasmuth J.D."/>
            <person name="Brunk B."/>
            <person name="Grigg M.E."/>
            <person name="Howard J.C."/>
            <person name="Parkinson J."/>
            <person name="Roos D.S."/>
            <person name="Trees A.J."/>
            <person name="Berriman M."/>
            <person name="Pain A."/>
            <person name="Wastling J.M."/>
        </authorList>
    </citation>
    <scope>NUCLEOTIDE SEQUENCE [LARGE SCALE GENOMIC DNA]</scope>
    <source>
        <strain evidence="4">Liverpool</strain>
    </source>
</reference>
<keyword evidence="2" id="KW-0812">Transmembrane</keyword>
<dbReference type="OrthoDB" id="445004at2759"/>
<feature type="region of interest" description="Disordered" evidence="1">
    <location>
        <begin position="101"/>
        <end position="123"/>
    </location>
</feature>
<evidence type="ECO:0000313" key="4">
    <source>
        <dbReference type="Proteomes" id="UP000007494"/>
    </source>
</evidence>
<dbReference type="InParanoid" id="F0VF11"/>
<dbReference type="GeneID" id="13444228"/>
<feature type="compositionally biased region" description="Basic and acidic residues" evidence="1">
    <location>
        <begin position="2118"/>
        <end position="2136"/>
    </location>
</feature>
<organism evidence="3 4">
    <name type="scientific">Neospora caninum (strain Liverpool)</name>
    <dbReference type="NCBI Taxonomy" id="572307"/>
    <lineage>
        <taxon>Eukaryota</taxon>
        <taxon>Sar</taxon>
        <taxon>Alveolata</taxon>
        <taxon>Apicomplexa</taxon>
        <taxon>Conoidasida</taxon>
        <taxon>Coccidia</taxon>
        <taxon>Eucoccidiorida</taxon>
        <taxon>Eimeriorina</taxon>
        <taxon>Sarcocystidae</taxon>
        <taxon>Neospora</taxon>
    </lineage>
</organism>
<keyword evidence="2" id="KW-0472">Membrane</keyword>
<feature type="region of interest" description="Disordered" evidence="1">
    <location>
        <begin position="2037"/>
        <end position="2155"/>
    </location>
</feature>
<dbReference type="eggNOG" id="ENOG502SPF0">
    <property type="taxonomic scope" value="Eukaryota"/>
</dbReference>
<feature type="region of interest" description="Disordered" evidence="1">
    <location>
        <begin position="2231"/>
        <end position="2250"/>
    </location>
</feature>
<feature type="region of interest" description="Disordered" evidence="1">
    <location>
        <begin position="1"/>
        <end position="32"/>
    </location>
</feature>
<gene>
    <name evidence="3" type="ORF">NCLIV_020920</name>
</gene>
<dbReference type="OMA" id="CAHATIH"/>
<name>F0VF11_NEOCL</name>
<keyword evidence="2" id="KW-1133">Transmembrane helix</keyword>
<evidence type="ECO:0000313" key="3">
    <source>
        <dbReference type="EMBL" id="CBZ52305.1"/>
    </source>
</evidence>
<dbReference type="Proteomes" id="UP000007494">
    <property type="component" value="Chromosome VIIa"/>
</dbReference>
<dbReference type="RefSeq" id="XP_003882337.1">
    <property type="nucleotide sequence ID" value="XM_003882288.1"/>
</dbReference>
<evidence type="ECO:0000256" key="1">
    <source>
        <dbReference type="SAM" id="MobiDB-lite"/>
    </source>
</evidence>
<accession>F0VF11</accession>
<dbReference type="EMBL" id="FR823388">
    <property type="protein sequence ID" value="CBZ52305.1"/>
    <property type="molecule type" value="Genomic_DNA"/>
</dbReference>
<feature type="transmembrane region" description="Helical" evidence="2">
    <location>
        <begin position="2182"/>
        <end position="2203"/>
    </location>
</feature>
<dbReference type="VEuPathDB" id="ToxoDB:NCLIV_020920"/>
<evidence type="ECO:0008006" key="5">
    <source>
        <dbReference type="Google" id="ProtNLM"/>
    </source>
</evidence>